<feature type="transmembrane region" description="Helical" evidence="14">
    <location>
        <begin position="89"/>
        <end position="107"/>
    </location>
</feature>
<keyword evidence="17" id="KW-1185">Reference proteome</keyword>
<keyword evidence="5 14" id="KW-1003">Cell membrane</keyword>
<keyword evidence="11 14" id="KW-0408">Iron</keyword>
<evidence type="ECO:0000256" key="5">
    <source>
        <dbReference type="ARBA" id="ARBA00022475"/>
    </source>
</evidence>
<comment type="subcellular location">
    <subcellularLocation>
        <location evidence="1 14">Cell membrane</location>
        <topology evidence="1 14">Multi-pass membrane protein</topology>
    </subcellularLocation>
</comment>
<evidence type="ECO:0000256" key="3">
    <source>
        <dbReference type="ARBA" id="ARBA00006501"/>
    </source>
</evidence>
<reference evidence="16 17" key="1">
    <citation type="submission" date="2014-11" db="EMBL/GenBank/DDBJ databases">
        <title>A Rickettsiales Symbiont of Amoebae With Ancient Features.</title>
        <authorList>
            <person name="Schulz F."/>
            <person name="Martijn J."/>
            <person name="Wascher F."/>
            <person name="Kostanjsek R."/>
            <person name="Ettema T.J."/>
            <person name="Horn M."/>
        </authorList>
    </citation>
    <scope>NUCLEOTIDE SEQUENCE [LARGE SCALE GENOMIC DNA]</scope>
    <source>
        <strain evidence="16 17">UWC36</strain>
    </source>
</reference>
<protein>
    <recommendedName>
        <fullName evidence="4 14">Protoporphyrinogen IX oxidase</fullName>
        <shortName evidence="14">PPO</shortName>
        <ecNumber evidence="14 15">1.3.99.-</ecNumber>
    </recommendedName>
</protein>
<dbReference type="HAMAP" id="MF_02239">
    <property type="entry name" value="HemJ"/>
    <property type="match status" value="1"/>
</dbReference>
<evidence type="ECO:0000256" key="15">
    <source>
        <dbReference type="PIRNR" id="PIRNR004638"/>
    </source>
</evidence>
<dbReference type="GO" id="GO:0046872">
    <property type="term" value="F:metal ion binding"/>
    <property type="evidence" value="ECO:0007669"/>
    <property type="project" value="UniProtKB-UniRule"/>
</dbReference>
<feature type="binding site" description="axial binding residue" evidence="14">
    <location>
        <position position="93"/>
    </location>
    <ligand>
        <name>heme</name>
        <dbReference type="ChEBI" id="CHEBI:30413"/>
    </ligand>
    <ligandPart>
        <name>Fe</name>
        <dbReference type="ChEBI" id="CHEBI:18248"/>
    </ligandPart>
</feature>
<evidence type="ECO:0000256" key="7">
    <source>
        <dbReference type="ARBA" id="ARBA00022692"/>
    </source>
</evidence>
<comment type="caution">
    <text evidence="16">The sequence shown here is derived from an EMBL/GenBank/DDBJ whole genome shotgun (WGS) entry which is preliminary data.</text>
</comment>
<comment type="cofactor">
    <cofactor evidence="14 15">
        <name>heme b</name>
        <dbReference type="ChEBI" id="CHEBI:60344"/>
    </cofactor>
    <text evidence="14 15">Binds 1 heme b (iron(II)-protoporphyrin IX) group per subunit.</text>
</comment>
<comment type="catalytic activity">
    <reaction evidence="13 14 15">
        <text>protoporphyrinogen IX + 3 A = protoporphyrin IX + 3 AH2</text>
        <dbReference type="Rhea" id="RHEA:62000"/>
        <dbReference type="ChEBI" id="CHEBI:13193"/>
        <dbReference type="ChEBI" id="CHEBI:17499"/>
        <dbReference type="ChEBI" id="CHEBI:57306"/>
        <dbReference type="ChEBI" id="CHEBI:57307"/>
    </reaction>
</comment>
<keyword evidence="12 14" id="KW-0472">Membrane</keyword>
<dbReference type="UniPathway" id="UPA00251">
    <property type="reaction ID" value="UER00324"/>
</dbReference>
<evidence type="ECO:0000256" key="13">
    <source>
        <dbReference type="ARBA" id="ARBA00048390"/>
    </source>
</evidence>
<keyword evidence="7 14" id="KW-0812">Transmembrane</keyword>
<evidence type="ECO:0000313" key="17">
    <source>
        <dbReference type="Proteomes" id="UP000031258"/>
    </source>
</evidence>
<evidence type="ECO:0000256" key="11">
    <source>
        <dbReference type="ARBA" id="ARBA00023004"/>
    </source>
</evidence>
<dbReference type="InterPro" id="IPR005265">
    <property type="entry name" value="HemJ-like"/>
</dbReference>
<proteinExistence type="inferred from homology"/>
<feature type="transmembrane region" description="Helical" evidence="14">
    <location>
        <begin position="128"/>
        <end position="146"/>
    </location>
</feature>
<dbReference type="STRING" id="86105.NF27_BK01070"/>
<evidence type="ECO:0000256" key="6">
    <source>
        <dbReference type="ARBA" id="ARBA00022617"/>
    </source>
</evidence>
<comment type="pathway">
    <text evidence="2 14 15">Porphyrin-containing compound metabolism; protoporphyrin-IX biosynthesis; protoporphyrin-IX from protoporphyrinogen-IX: step 1/1.</text>
</comment>
<dbReference type="PANTHER" id="PTHR40255">
    <property type="entry name" value="UPF0093 MEMBRANE PROTEIN SLR1790"/>
    <property type="match status" value="1"/>
</dbReference>
<evidence type="ECO:0000256" key="14">
    <source>
        <dbReference type="HAMAP-Rule" id="MF_02239"/>
    </source>
</evidence>
<evidence type="ECO:0000256" key="10">
    <source>
        <dbReference type="ARBA" id="ARBA00023002"/>
    </source>
</evidence>
<gene>
    <name evidence="16" type="ORF">NF27_BK01070</name>
</gene>
<evidence type="ECO:0000256" key="2">
    <source>
        <dbReference type="ARBA" id="ARBA00005073"/>
    </source>
</evidence>
<dbReference type="GO" id="GO:0005886">
    <property type="term" value="C:plasma membrane"/>
    <property type="evidence" value="ECO:0007669"/>
    <property type="project" value="UniProtKB-SubCell"/>
</dbReference>
<dbReference type="EMBL" id="JSWE01000036">
    <property type="protein sequence ID" value="KIE06186.1"/>
    <property type="molecule type" value="Genomic_DNA"/>
</dbReference>
<sequence length="149" mass="17284">MSMSEFLLQNYLTIKALHIISIICWMAGLFYLPRLYVYHTKAKVGSELDQTLQVMERKLLKMIMNPSMIASFVFGILLIYIIGFESGKWLHVKILLVLIMAFTHGLMAKYRKDFAMGKNIKADKFYRVLNEVPTILMIIIVFLAITKPF</sequence>
<dbReference type="PATRIC" id="fig|86105.3.peg.183"/>
<name>A0A0C1N1B3_9RICK</name>
<organism evidence="16 17">
    <name type="scientific">Candidatus Jidaibacter acanthamoebae</name>
    <dbReference type="NCBI Taxonomy" id="86105"/>
    <lineage>
        <taxon>Bacteria</taxon>
        <taxon>Pseudomonadati</taxon>
        <taxon>Pseudomonadota</taxon>
        <taxon>Alphaproteobacteria</taxon>
        <taxon>Rickettsiales</taxon>
        <taxon>Candidatus Midichloriaceae</taxon>
        <taxon>Candidatus Jidaibacter</taxon>
    </lineage>
</organism>
<evidence type="ECO:0000256" key="4">
    <source>
        <dbReference type="ARBA" id="ARBA00017504"/>
    </source>
</evidence>
<evidence type="ECO:0000256" key="1">
    <source>
        <dbReference type="ARBA" id="ARBA00004651"/>
    </source>
</evidence>
<evidence type="ECO:0000313" key="16">
    <source>
        <dbReference type="EMBL" id="KIE06186.1"/>
    </source>
</evidence>
<dbReference type="EC" id="1.3.99.-" evidence="14 15"/>
<feature type="transmembrane region" description="Helical" evidence="14">
    <location>
        <begin position="63"/>
        <end position="83"/>
    </location>
</feature>
<dbReference type="Proteomes" id="UP000031258">
    <property type="component" value="Unassembled WGS sequence"/>
</dbReference>
<comment type="similarity">
    <text evidence="3 14 15">Belongs to the HemJ family.</text>
</comment>
<dbReference type="Pfam" id="PF03653">
    <property type="entry name" value="UPF0093"/>
    <property type="match status" value="1"/>
</dbReference>
<comment type="subunit">
    <text evidence="14">Homodimer.</text>
</comment>
<keyword evidence="9 14" id="KW-1133">Transmembrane helix</keyword>
<dbReference type="PANTHER" id="PTHR40255:SF1">
    <property type="entry name" value="PROTOPORPHYRINOGEN IX OXIDASE"/>
    <property type="match status" value="1"/>
</dbReference>
<comment type="function">
    <text evidence="14 15">Catalyzes the oxidation of protoporphyrinogen IX to protoporphyrin IX.</text>
</comment>
<dbReference type="GO" id="GO:0070818">
    <property type="term" value="F:protoporphyrinogen oxidase activity"/>
    <property type="evidence" value="ECO:0007669"/>
    <property type="project" value="UniProtKB-UniRule"/>
</dbReference>
<evidence type="ECO:0000256" key="8">
    <source>
        <dbReference type="ARBA" id="ARBA00022723"/>
    </source>
</evidence>
<dbReference type="NCBIfam" id="TIGR00701">
    <property type="entry name" value="protoporphyrinogen oxidase HemJ"/>
    <property type="match status" value="1"/>
</dbReference>
<dbReference type="GO" id="GO:0006782">
    <property type="term" value="P:protoporphyrinogen IX biosynthetic process"/>
    <property type="evidence" value="ECO:0007669"/>
    <property type="project" value="UniProtKB-UniRule"/>
</dbReference>
<evidence type="ECO:0000256" key="12">
    <source>
        <dbReference type="ARBA" id="ARBA00023136"/>
    </source>
</evidence>
<keyword evidence="6 14" id="KW-0349">Heme</keyword>
<feature type="transmembrane region" description="Helical" evidence="14">
    <location>
        <begin position="12"/>
        <end position="32"/>
    </location>
</feature>
<feature type="binding site" description="axial binding residue" evidence="14">
    <location>
        <position position="18"/>
    </location>
    <ligand>
        <name>heme</name>
        <dbReference type="ChEBI" id="CHEBI:30413"/>
    </ligand>
    <ligandPart>
        <name>Fe</name>
        <dbReference type="ChEBI" id="CHEBI:18248"/>
    </ligandPart>
</feature>
<accession>A0A0C1N1B3</accession>
<dbReference type="AlphaFoldDB" id="A0A0C1N1B3"/>
<evidence type="ECO:0000256" key="9">
    <source>
        <dbReference type="ARBA" id="ARBA00022989"/>
    </source>
</evidence>
<dbReference type="PIRSF" id="PIRSF004638">
    <property type="entry name" value="UCP004638"/>
    <property type="match status" value="1"/>
</dbReference>
<keyword evidence="10 14" id="KW-0560">Oxidoreductase</keyword>
<keyword evidence="8 14" id="KW-0479">Metal-binding</keyword>